<evidence type="ECO:0000313" key="1">
    <source>
        <dbReference type="EMBL" id="KAK7031999.1"/>
    </source>
</evidence>
<organism evidence="1 2">
    <name type="scientific">Favolaschia claudopus</name>
    <dbReference type="NCBI Taxonomy" id="2862362"/>
    <lineage>
        <taxon>Eukaryota</taxon>
        <taxon>Fungi</taxon>
        <taxon>Dikarya</taxon>
        <taxon>Basidiomycota</taxon>
        <taxon>Agaricomycotina</taxon>
        <taxon>Agaricomycetes</taxon>
        <taxon>Agaricomycetidae</taxon>
        <taxon>Agaricales</taxon>
        <taxon>Marasmiineae</taxon>
        <taxon>Mycenaceae</taxon>
        <taxon>Favolaschia</taxon>
    </lineage>
</organism>
<protein>
    <recommendedName>
        <fullName evidence="3">F-box domain-containing protein</fullName>
    </recommendedName>
</protein>
<dbReference type="AlphaFoldDB" id="A0AAW0BYX0"/>
<name>A0AAW0BYX0_9AGAR</name>
<keyword evidence="2" id="KW-1185">Reference proteome</keyword>
<reference evidence="1 2" key="1">
    <citation type="journal article" date="2024" name="J Genomics">
        <title>Draft genome sequencing and assembly of Favolaschia claudopus CIRM-BRFM 2984 isolated from oak limbs.</title>
        <authorList>
            <person name="Navarro D."/>
            <person name="Drula E."/>
            <person name="Chaduli D."/>
            <person name="Cazenave R."/>
            <person name="Ahrendt S."/>
            <person name="Wang J."/>
            <person name="Lipzen A."/>
            <person name="Daum C."/>
            <person name="Barry K."/>
            <person name="Grigoriev I.V."/>
            <person name="Favel A."/>
            <person name="Rosso M.N."/>
            <person name="Martin F."/>
        </authorList>
    </citation>
    <scope>NUCLEOTIDE SEQUENCE [LARGE SCALE GENOMIC DNA]</scope>
    <source>
        <strain evidence="1 2">CIRM-BRFM 2984</strain>
    </source>
</reference>
<gene>
    <name evidence="1" type="ORF">R3P38DRAFT_2926385</name>
</gene>
<feature type="non-terminal residue" evidence="1">
    <location>
        <position position="412"/>
    </location>
</feature>
<accession>A0AAW0BYX0</accession>
<comment type="caution">
    <text evidence="1">The sequence shown here is derived from an EMBL/GenBank/DDBJ whole genome shotgun (WGS) entry which is preliminary data.</text>
</comment>
<proteinExistence type="predicted"/>
<dbReference type="EMBL" id="JAWWNJ010000024">
    <property type="protein sequence ID" value="KAK7031999.1"/>
    <property type="molecule type" value="Genomic_DNA"/>
</dbReference>
<evidence type="ECO:0000313" key="2">
    <source>
        <dbReference type="Proteomes" id="UP001362999"/>
    </source>
</evidence>
<evidence type="ECO:0008006" key="3">
    <source>
        <dbReference type="Google" id="ProtNLM"/>
    </source>
</evidence>
<sequence>MNILDIPDELLLKIFEEVLPSPIGAPGDFCYTALRDQSRESGHVAVVQSLRLTCARFCEVSSELLIIHLDLGISPDSLSKLESVASHPTIRNGVRSVRLSIDRLDPIYANDLSAFAKVVRYNATMHLSWLLHGADAEELWQDRQFWVRAADRLFPQEEDQGETKSDEIEKKTLRYCGLLRTAHQYLRRAFDAQVSLLLSESFAARVATVIAAMPHARRFELCSESNRPRVLRLEGWYKPDEFHATSHYQSVLRSTQRSLSIGWSDPSCTGLPSPSTALSAFPTLTLPITLAGVSLAALSLRLSCPVSVEIPPPTIAQDKQLRSLVSNLQILEVNCLPPVNINFGTGMQIPNPPPRMDTWATLFSLLEPLVDTESLRSLEVNEYISGSLWTISLGDLIPIRGWEYLSRIKCSG</sequence>
<dbReference type="Proteomes" id="UP001362999">
    <property type="component" value="Unassembled WGS sequence"/>
</dbReference>